<organism evidence="8 9">
    <name type="scientific">Thermogemmatispora tikiterensis</name>
    <dbReference type="NCBI Taxonomy" id="1825093"/>
    <lineage>
        <taxon>Bacteria</taxon>
        <taxon>Bacillati</taxon>
        <taxon>Chloroflexota</taxon>
        <taxon>Ktedonobacteria</taxon>
        <taxon>Thermogemmatisporales</taxon>
        <taxon>Thermogemmatisporaceae</taxon>
        <taxon>Thermogemmatispora</taxon>
    </lineage>
</organism>
<evidence type="ECO:0000313" key="8">
    <source>
        <dbReference type="EMBL" id="RAQ96663.1"/>
    </source>
</evidence>
<evidence type="ECO:0000256" key="6">
    <source>
        <dbReference type="SAM" id="Phobius"/>
    </source>
</evidence>
<dbReference type="InterPro" id="IPR008271">
    <property type="entry name" value="Ser/Thr_kinase_AS"/>
</dbReference>
<feature type="compositionally biased region" description="Low complexity" evidence="5">
    <location>
        <begin position="696"/>
        <end position="713"/>
    </location>
</feature>
<dbReference type="InterPro" id="IPR011009">
    <property type="entry name" value="Kinase-like_dom_sf"/>
</dbReference>
<dbReference type="EMBL" id="MCIF01000002">
    <property type="protein sequence ID" value="RAQ96663.1"/>
    <property type="molecule type" value="Genomic_DNA"/>
</dbReference>
<keyword evidence="6" id="KW-0472">Membrane</keyword>
<proteinExistence type="predicted"/>
<feature type="region of interest" description="Disordered" evidence="5">
    <location>
        <begin position="691"/>
        <end position="720"/>
    </location>
</feature>
<dbReference type="PANTHER" id="PTHR43289">
    <property type="entry name" value="MITOGEN-ACTIVATED PROTEIN KINASE KINASE KINASE 20-RELATED"/>
    <property type="match status" value="1"/>
</dbReference>
<name>A0A328VM16_9CHLR</name>
<dbReference type="PROSITE" id="PS50011">
    <property type="entry name" value="PROTEIN_KINASE_DOM"/>
    <property type="match status" value="1"/>
</dbReference>
<feature type="region of interest" description="Disordered" evidence="5">
    <location>
        <begin position="278"/>
        <end position="365"/>
    </location>
</feature>
<keyword evidence="1" id="KW-0808">Transferase</keyword>
<evidence type="ECO:0000256" key="5">
    <source>
        <dbReference type="SAM" id="MobiDB-lite"/>
    </source>
</evidence>
<dbReference type="Proteomes" id="UP000248706">
    <property type="component" value="Unassembled WGS sequence"/>
</dbReference>
<evidence type="ECO:0000256" key="2">
    <source>
        <dbReference type="ARBA" id="ARBA00022741"/>
    </source>
</evidence>
<comment type="caution">
    <text evidence="8">The sequence shown here is derived from an EMBL/GenBank/DDBJ whole genome shotgun (WGS) entry which is preliminary data.</text>
</comment>
<feature type="transmembrane region" description="Helical" evidence="6">
    <location>
        <begin position="399"/>
        <end position="420"/>
    </location>
</feature>
<keyword evidence="6" id="KW-0812">Transmembrane</keyword>
<dbReference type="Gene3D" id="3.30.200.20">
    <property type="entry name" value="Phosphorylase Kinase, domain 1"/>
    <property type="match status" value="1"/>
</dbReference>
<sequence>MPEPENNAQRSQHSSSNRRRFGNYELVRRIDVGGMGEVYLARQHTAFGREVAIKIMRPDLVHDPIARQRFLREAEVNAHLKHEHILSLIEFGEEQGRLFFVTPYIEGGTLAQRLQHGPLPLSEVYSLFTALVQAVAYIHRRGVIHRDLKPSNVLLDRNNDGKVYVRLIDFGIATIQGQHADAPLTLPGNEVGTLAYMAPERLQGVAAISNDIYSLGVILYQMLTGQLPSQEQPRLQLPKPLAYVVERATAERPEERFSSAEELLAAFEQAYQAVAAAEVDSKHHQSAQRATAQPASRQQAAATQRAVSRPPASPGHTPPEVMTLQRSEDASDQSSYTPSARPPFRSTGRPPFSISGQGGFAQEDYDAPTMDLGREVLGGASAPGDRFGSRPPRRRKNPLLALIFVTIALVLLLIGGLLFLEAPGLSTAAINITPRSAALSQVFTITASLQAKQVDAAGKTVPARVLSESKTLSQQGATTGRKCTLLVLDCKQSVDIVDQIRLANQAKQVLVNQISQDLQRQLQQQNAQQVGDIVFSDVDEKTDPPIGVESSTVTVTLTEQGSVEYFLLGDVRSLVLQLLGQQAQQQLGAHAQLKTTQIGKVKVQSVDNQGTATLKVPAAALAQYLFSQDELESMKSHIKGLKVGQARTYLQKLPGVDPASVSIHLTGGSNDVLPDDPQRIQIIPVNPTNLPNVQLPSASGSGPASATATASPTVHASSNP</sequence>
<reference evidence="8 9" key="1">
    <citation type="submission" date="2016-08" db="EMBL/GenBank/DDBJ databases">
        <title>Analysis of Carbohydrate Active Enzymes in Thermogemmatispora T81 Reveals Carbohydrate Degradation Ability.</title>
        <authorList>
            <person name="Tomazini A."/>
            <person name="Lal S."/>
            <person name="Stott M."/>
            <person name="Henrissat B."/>
            <person name="Polikarpov I."/>
            <person name="Sparling R."/>
            <person name="Levin D.B."/>
        </authorList>
    </citation>
    <scope>NUCLEOTIDE SEQUENCE [LARGE SCALE GENOMIC DNA]</scope>
    <source>
        <strain evidence="8 9">T81</strain>
    </source>
</reference>
<protein>
    <recommendedName>
        <fullName evidence="7">Protein kinase domain-containing protein</fullName>
    </recommendedName>
</protein>
<evidence type="ECO:0000256" key="1">
    <source>
        <dbReference type="ARBA" id="ARBA00022679"/>
    </source>
</evidence>
<dbReference type="Gene3D" id="1.10.510.10">
    <property type="entry name" value="Transferase(Phosphotransferase) domain 1"/>
    <property type="match status" value="1"/>
</dbReference>
<dbReference type="Pfam" id="PF00069">
    <property type="entry name" value="Pkinase"/>
    <property type="match status" value="1"/>
</dbReference>
<evidence type="ECO:0000256" key="3">
    <source>
        <dbReference type="ARBA" id="ARBA00022777"/>
    </source>
</evidence>
<keyword evidence="4" id="KW-0067">ATP-binding</keyword>
<keyword evidence="3" id="KW-0418">Kinase</keyword>
<feature type="region of interest" description="Disordered" evidence="5">
    <location>
        <begin position="374"/>
        <end position="393"/>
    </location>
</feature>
<keyword evidence="6" id="KW-1133">Transmembrane helix</keyword>
<dbReference type="GO" id="GO:0004674">
    <property type="term" value="F:protein serine/threonine kinase activity"/>
    <property type="evidence" value="ECO:0007669"/>
    <property type="project" value="TreeGrafter"/>
</dbReference>
<dbReference type="PROSITE" id="PS00108">
    <property type="entry name" value="PROTEIN_KINASE_ST"/>
    <property type="match status" value="1"/>
</dbReference>
<gene>
    <name evidence="8" type="ORF">A4R35_14055</name>
</gene>
<keyword evidence="9" id="KW-1185">Reference proteome</keyword>
<evidence type="ECO:0000313" key="9">
    <source>
        <dbReference type="Proteomes" id="UP000248706"/>
    </source>
</evidence>
<dbReference type="CDD" id="cd14014">
    <property type="entry name" value="STKc_PknB_like"/>
    <property type="match status" value="1"/>
</dbReference>
<feature type="domain" description="Protein kinase" evidence="7">
    <location>
        <begin position="24"/>
        <end position="353"/>
    </location>
</feature>
<dbReference type="PANTHER" id="PTHR43289:SF34">
    <property type="entry name" value="SERINE_THREONINE-PROTEIN KINASE YBDM-RELATED"/>
    <property type="match status" value="1"/>
</dbReference>
<accession>A0A328VM16</accession>
<evidence type="ECO:0000256" key="4">
    <source>
        <dbReference type="ARBA" id="ARBA00022840"/>
    </source>
</evidence>
<dbReference type="SUPFAM" id="SSF56112">
    <property type="entry name" value="Protein kinase-like (PK-like)"/>
    <property type="match status" value="1"/>
</dbReference>
<evidence type="ECO:0000259" key="7">
    <source>
        <dbReference type="PROSITE" id="PS50011"/>
    </source>
</evidence>
<dbReference type="SMART" id="SM00220">
    <property type="entry name" value="S_TKc"/>
    <property type="match status" value="1"/>
</dbReference>
<dbReference type="GO" id="GO:0005524">
    <property type="term" value="F:ATP binding"/>
    <property type="evidence" value="ECO:0007669"/>
    <property type="project" value="UniProtKB-KW"/>
</dbReference>
<keyword evidence="2" id="KW-0547">Nucleotide-binding</keyword>
<dbReference type="InterPro" id="IPR000719">
    <property type="entry name" value="Prot_kinase_dom"/>
</dbReference>
<feature type="compositionally biased region" description="Low complexity" evidence="5">
    <location>
        <begin position="287"/>
        <end position="306"/>
    </location>
</feature>
<dbReference type="AlphaFoldDB" id="A0A328VM16"/>